<evidence type="ECO:0000256" key="10">
    <source>
        <dbReference type="PROSITE-ProRule" id="PRU01360"/>
    </source>
</evidence>
<evidence type="ECO:0000259" key="12">
    <source>
        <dbReference type="Pfam" id="PF00593"/>
    </source>
</evidence>
<evidence type="ECO:0000259" key="13">
    <source>
        <dbReference type="Pfam" id="PF07715"/>
    </source>
</evidence>
<name>A0ABZ3FA59_9HELI</name>
<evidence type="ECO:0000313" key="15">
    <source>
        <dbReference type="Proteomes" id="UP001434737"/>
    </source>
</evidence>
<organism evidence="14 15">
    <name type="scientific">Helicobacter mastomyrinus</name>
    <dbReference type="NCBI Taxonomy" id="287948"/>
    <lineage>
        <taxon>Bacteria</taxon>
        <taxon>Pseudomonadati</taxon>
        <taxon>Campylobacterota</taxon>
        <taxon>Epsilonproteobacteria</taxon>
        <taxon>Campylobacterales</taxon>
        <taxon>Helicobacteraceae</taxon>
        <taxon>Helicobacter</taxon>
    </lineage>
</organism>
<dbReference type="PANTHER" id="PTHR30069:SF53">
    <property type="entry name" value="COLICIN I RECEPTOR-RELATED"/>
    <property type="match status" value="1"/>
</dbReference>
<evidence type="ECO:0000256" key="5">
    <source>
        <dbReference type="ARBA" id="ARBA00022729"/>
    </source>
</evidence>
<evidence type="ECO:0000256" key="9">
    <source>
        <dbReference type="ARBA" id="ARBA00023237"/>
    </source>
</evidence>
<keyword evidence="7 11" id="KW-0798">TonB box</keyword>
<evidence type="ECO:0000313" key="14">
    <source>
        <dbReference type="EMBL" id="XAM18934.1"/>
    </source>
</evidence>
<reference evidence="14 15" key="1">
    <citation type="submission" date="2024-02" db="EMBL/GenBank/DDBJ databases">
        <title>Genome and pathogenicity analysis of Helicobacter mastomyrinus isolated from mice.</title>
        <authorList>
            <person name="Zhu L."/>
        </authorList>
    </citation>
    <scope>NUCLEOTIDE SEQUENCE [LARGE SCALE GENOMIC DNA]</scope>
    <source>
        <strain evidence="14 15">Hm-17</strain>
    </source>
</reference>
<protein>
    <submittedName>
        <fullName evidence="14">TonB-dependent receptor</fullName>
    </submittedName>
</protein>
<gene>
    <name evidence="14" type="ORF">V3I05_04450</name>
</gene>
<dbReference type="InterPro" id="IPR039426">
    <property type="entry name" value="TonB-dep_rcpt-like"/>
</dbReference>
<feature type="domain" description="TonB-dependent receptor plug" evidence="13">
    <location>
        <begin position="37"/>
        <end position="147"/>
    </location>
</feature>
<keyword evidence="8 10" id="KW-0472">Membrane</keyword>
<keyword evidence="2 10" id="KW-0813">Transport</keyword>
<dbReference type="InterPro" id="IPR000531">
    <property type="entry name" value="Beta-barrel_TonB"/>
</dbReference>
<dbReference type="Proteomes" id="UP001434737">
    <property type="component" value="Chromosome"/>
</dbReference>
<comment type="subcellular location">
    <subcellularLocation>
        <location evidence="1 10">Cell outer membrane</location>
        <topology evidence="1 10">Multi-pass membrane protein</topology>
    </subcellularLocation>
</comment>
<dbReference type="PANTHER" id="PTHR30069">
    <property type="entry name" value="TONB-DEPENDENT OUTER MEMBRANE RECEPTOR"/>
    <property type="match status" value="1"/>
</dbReference>
<evidence type="ECO:0000256" key="11">
    <source>
        <dbReference type="RuleBase" id="RU003357"/>
    </source>
</evidence>
<dbReference type="SUPFAM" id="SSF56935">
    <property type="entry name" value="Porins"/>
    <property type="match status" value="1"/>
</dbReference>
<keyword evidence="4 10" id="KW-0812">Transmembrane</keyword>
<evidence type="ECO:0000256" key="3">
    <source>
        <dbReference type="ARBA" id="ARBA00022452"/>
    </source>
</evidence>
<evidence type="ECO:0000256" key="7">
    <source>
        <dbReference type="ARBA" id="ARBA00023077"/>
    </source>
</evidence>
<dbReference type="InterPro" id="IPR012910">
    <property type="entry name" value="Plug_dom"/>
</dbReference>
<keyword evidence="5" id="KW-0732">Signal</keyword>
<comment type="similarity">
    <text evidence="10 11">Belongs to the TonB-dependent receptor family.</text>
</comment>
<evidence type="ECO:0000256" key="1">
    <source>
        <dbReference type="ARBA" id="ARBA00004571"/>
    </source>
</evidence>
<evidence type="ECO:0000256" key="2">
    <source>
        <dbReference type="ARBA" id="ARBA00022448"/>
    </source>
</evidence>
<proteinExistence type="inferred from homology"/>
<evidence type="ECO:0000256" key="6">
    <source>
        <dbReference type="ARBA" id="ARBA00023065"/>
    </source>
</evidence>
<accession>A0ABZ3FA59</accession>
<dbReference type="Pfam" id="PF00593">
    <property type="entry name" value="TonB_dep_Rec_b-barrel"/>
    <property type="match status" value="1"/>
</dbReference>
<keyword evidence="6" id="KW-0406">Ion transport</keyword>
<dbReference type="RefSeq" id="WP_343354174.1">
    <property type="nucleotide sequence ID" value="NZ_CP145316.1"/>
</dbReference>
<dbReference type="PROSITE" id="PS52016">
    <property type="entry name" value="TONB_DEPENDENT_REC_3"/>
    <property type="match status" value="1"/>
</dbReference>
<keyword evidence="3 10" id="KW-1134">Transmembrane beta strand</keyword>
<dbReference type="Gene3D" id="2.170.130.10">
    <property type="entry name" value="TonB-dependent receptor, plug domain"/>
    <property type="match status" value="1"/>
</dbReference>
<dbReference type="EMBL" id="CP145316">
    <property type="protein sequence ID" value="XAM18934.1"/>
    <property type="molecule type" value="Genomic_DNA"/>
</dbReference>
<dbReference type="InterPro" id="IPR037066">
    <property type="entry name" value="Plug_dom_sf"/>
</dbReference>
<dbReference type="Gene3D" id="2.40.170.20">
    <property type="entry name" value="TonB-dependent receptor, beta-barrel domain"/>
    <property type="match status" value="1"/>
</dbReference>
<evidence type="ECO:0000256" key="4">
    <source>
        <dbReference type="ARBA" id="ARBA00022692"/>
    </source>
</evidence>
<dbReference type="Pfam" id="PF07715">
    <property type="entry name" value="Plug"/>
    <property type="match status" value="1"/>
</dbReference>
<feature type="domain" description="TonB-dependent receptor-like beta-barrel" evidence="12">
    <location>
        <begin position="268"/>
        <end position="726"/>
    </location>
</feature>
<dbReference type="InterPro" id="IPR036942">
    <property type="entry name" value="Beta-barrel_TonB_sf"/>
</dbReference>
<keyword evidence="14" id="KW-0675">Receptor</keyword>
<sequence length="766" mass="83155">MGGGAYNNSPAKEPFKSINLGRSVITASGFEQDLNIAPASISVVTPQDIQSRPVRDLAEALANVPGVSIDSGVTKTGGYGISIRGMGTAYTLILIDGKRVNADSSTFPNGFGDSVTSFMPPLSAIERIEVIRGPASTLYGSDAIGGVVNIITKKNYEQWGSNITYDYTFQESRPFGNTQSINFYTAGPLNTAKTLGLILRSRIYTRDGISNSDLAVAPNHTGVTSNSGQNNATSATASQIVGSAPGRIYNVGTRINWSSTESVGKKPKNNVYLDIDYSQQSYDNSQGLVMSNRNANSFNVSWDDLTFQKNSGYGKKYNIYRGNVVLAHNGSYIANPSGLLSNFSTDTSLTYNITNNAGRFVPQNAASGLSTSSVNGVNAGDSRELINQDIILDHKSNLFLNLGSSFGINTTLGGRYWYNNFNDNLLKVSTGDANVHQHISALFGEAEFILFDKLFITTGVRGNFNSIFGSNISPRAYLAYNVLDDWLTIKGGISTGYKSPSLNQLVADIVSYSGSGTNPTYGNPNLKPESSVNYELSILSDNDYFSASLTGFYIQFKDKINQTGGLGGNITNGQIIPTLGIACQATSGNCSYYSNADEALSYGTEVFVGIKPINVGYGGISLSAAYTYNHTEITKSNTAADIGIAFTNVPLHSLNASLNYDTPKWGLYIREEYKDGIYRGNPNGRGNIAIQARAAGEFYDPYYLTHTGGYYKFKDNLRLNLAIYNLLNFNFINYIPYTNNNTTTYTSAYNYIREGRRYYLSVQMDF</sequence>
<dbReference type="CDD" id="cd01347">
    <property type="entry name" value="ligand_gated_channel"/>
    <property type="match status" value="1"/>
</dbReference>
<evidence type="ECO:0000256" key="8">
    <source>
        <dbReference type="ARBA" id="ARBA00023136"/>
    </source>
</evidence>
<keyword evidence="15" id="KW-1185">Reference proteome</keyword>
<keyword evidence="9 10" id="KW-0998">Cell outer membrane</keyword>